<dbReference type="EMBL" id="ABEU02000011">
    <property type="status" value="NOT_ANNOTATED_CDS"/>
    <property type="molecule type" value="Genomic_DNA"/>
</dbReference>
<dbReference type="GO" id="GO:0004674">
    <property type="term" value="F:protein serine/threonine kinase activity"/>
    <property type="evidence" value="ECO:0000318"/>
    <property type="project" value="GO_Central"/>
</dbReference>
<dbReference type="PIRSF" id="PIRSF000654">
    <property type="entry name" value="Integrin-linked_kinase"/>
    <property type="match status" value="1"/>
</dbReference>
<organism evidence="2 3">
    <name type="scientific">Physcomitrium patens</name>
    <name type="common">Spreading-leaved earth moss</name>
    <name type="synonym">Physcomitrella patens</name>
    <dbReference type="NCBI Taxonomy" id="3218"/>
    <lineage>
        <taxon>Eukaryota</taxon>
        <taxon>Viridiplantae</taxon>
        <taxon>Streptophyta</taxon>
        <taxon>Embryophyta</taxon>
        <taxon>Bryophyta</taxon>
        <taxon>Bryophytina</taxon>
        <taxon>Bryopsida</taxon>
        <taxon>Funariidae</taxon>
        <taxon>Funariales</taxon>
        <taxon>Funariaceae</taxon>
        <taxon>Physcomitrium</taxon>
    </lineage>
</organism>
<dbReference type="SUPFAM" id="SSF56112">
    <property type="entry name" value="Protein kinase-like (PK-like)"/>
    <property type="match status" value="1"/>
</dbReference>
<dbReference type="GO" id="GO:0005524">
    <property type="term" value="F:ATP binding"/>
    <property type="evidence" value="ECO:0007669"/>
    <property type="project" value="InterPro"/>
</dbReference>
<proteinExistence type="predicted"/>
<evidence type="ECO:0000313" key="3">
    <source>
        <dbReference type="Proteomes" id="UP000006727"/>
    </source>
</evidence>
<accession>A0A7I4F0F1</accession>
<feature type="domain" description="Protein kinase" evidence="1">
    <location>
        <begin position="55"/>
        <end position="282"/>
    </location>
</feature>
<dbReference type="Proteomes" id="UP000006727">
    <property type="component" value="Chromosome 11"/>
</dbReference>
<dbReference type="InterPro" id="IPR011009">
    <property type="entry name" value="Kinase-like_dom_sf"/>
</dbReference>
<reference evidence="2 3" key="2">
    <citation type="journal article" date="2018" name="Plant J.">
        <title>The Physcomitrella patens chromosome-scale assembly reveals moss genome structure and evolution.</title>
        <authorList>
            <person name="Lang D."/>
            <person name="Ullrich K.K."/>
            <person name="Murat F."/>
            <person name="Fuchs J."/>
            <person name="Jenkins J."/>
            <person name="Haas F.B."/>
            <person name="Piednoel M."/>
            <person name="Gundlach H."/>
            <person name="Van Bel M."/>
            <person name="Meyberg R."/>
            <person name="Vives C."/>
            <person name="Morata J."/>
            <person name="Symeonidi A."/>
            <person name="Hiss M."/>
            <person name="Muchero W."/>
            <person name="Kamisugi Y."/>
            <person name="Saleh O."/>
            <person name="Blanc G."/>
            <person name="Decker E.L."/>
            <person name="van Gessel N."/>
            <person name="Grimwood J."/>
            <person name="Hayes R.D."/>
            <person name="Graham S.W."/>
            <person name="Gunter L.E."/>
            <person name="McDaniel S.F."/>
            <person name="Hoernstein S.N.W."/>
            <person name="Larsson A."/>
            <person name="Li F.W."/>
            <person name="Perroud P.F."/>
            <person name="Phillips J."/>
            <person name="Ranjan P."/>
            <person name="Rokshar D.S."/>
            <person name="Rothfels C.J."/>
            <person name="Schneider L."/>
            <person name="Shu S."/>
            <person name="Stevenson D.W."/>
            <person name="Thummler F."/>
            <person name="Tillich M."/>
            <person name="Villarreal Aguilar J.C."/>
            <person name="Widiez T."/>
            <person name="Wong G.K."/>
            <person name="Wymore A."/>
            <person name="Zhang Y."/>
            <person name="Zimmer A.D."/>
            <person name="Quatrano R.S."/>
            <person name="Mayer K.F.X."/>
            <person name="Goodstein D."/>
            <person name="Casacuberta J.M."/>
            <person name="Vandepoele K."/>
            <person name="Reski R."/>
            <person name="Cuming A.C."/>
            <person name="Tuskan G.A."/>
            <person name="Maumus F."/>
            <person name="Salse J."/>
            <person name="Schmutz J."/>
            <person name="Rensing S.A."/>
        </authorList>
    </citation>
    <scope>NUCLEOTIDE SEQUENCE [LARGE SCALE GENOMIC DNA]</scope>
    <source>
        <strain evidence="2 3">cv. Gransden 2004</strain>
    </source>
</reference>
<reference evidence="2 3" key="1">
    <citation type="journal article" date="2008" name="Science">
        <title>The Physcomitrella genome reveals evolutionary insights into the conquest of land by plants.</title>
        <authorList>
            <person name="Rensing S."/>
            <person name="Lang D."/>
            <person name="Zimmer A."/>
            <person name="Terry A."/>
            <person name="Salamov A."/>
            <person name="Shapiro H."/>
            <person name="Nishiyama T."/>
            <person name="Perroud P.-F."/>
            <person name="Lindquist E."/>
            <person name="Kamisugi Y."/>
            <person name="Tanahashi T."/>
            <person name="Sakakibara K."/>
            <person name="Fujita T."/>
            <person name="Oishi K."/>
            <person name="Shin-I T."/>
            <person name="Kuroki Y."/>
            <person name="Toyoda A."/>
            <person name="Suzuki Y."/>
            <person name="Hashimoto A."/>
            <person name="Yamaguchi K."/>
            <person name="Sugano A."/>
            <person name="Kohara Y."/>
            <person name="Fujiyama A."/>
            <person name="Anterola A."/>
            <person name="Aoki S."/>
            <person name="Ashton N."/>
            <person name="Barbazuk W.B."/>
            <person name="Barker E."/>
            <person name="Bennetzen J."/>
            <person name="Bezanilla M."/>
            <person name="Blankenship R."/>
            <person name="Cho S.H."/>
            <person name="Dutcher S."/>
            <person name="Estelle M."/>
            <person name="Fawcett J.A."/>
            <person name="Gundlach H."/>
            <person name="Hanada K."/>
            <person name="Heyl A."/>
            <person name="Hicks K.A."/>
            <person name="Hugh J."/>
            <person name="Lohr M."/>
            <person name="Mayer K."/>
            <person name="Melkozernov A."/>
            <person name="Murata T."/>
            <person name="Nelson D."/>
            <person name="Pils B."/>
            <person name="Prigge M."/>
            <person name="Reiss B."/>
            <person name="Renner T."/>
            <person name="Rombauts S."/>
            <person name="Rushton P."/>
            <person name="Sanderfoot A."/>
            <person name="Schween G."/>
            <person name="Shiu S.-H."/>
            <person name="Stueber K."/>
            <person name="Theodoulou F.L."/>
            <person name="Tu H."/>
            <person name="Van de Peer Y."/>
            <person name="Verrier P.J."/>
            <person name="Waters E."/>
            <person name="Wood A."/>
            <person name="Yang L."/>
            <person name="Cove D."/>
            <person name="Cuming A."/>
            <person name="Hasebe M."/>
            <person name="Lucas S."/>
            <person name="Mishler D.B."/>
            <person name="Reski R."/>
            <person name="Grigoriev I."/>
            <person name="Quatrano R.S."/>
            <person name="Boore J.L."/>
        </authorList>
    </citation>
    <scope>NUCLEOTIDE SEQUENCE [LARGE SCALE GENOMIC DNA]</scope>
    <source>
        <strain evidence="2 3">cv. Gransden 2004</strain>
    </source>
</reference>
<dbReference type="PROSITE" id="PS50011">
    <property type="entry name" value="PROTEIN_KINASE_DOM"/>
    <property type="match status" value="1"/>
</dbReference>
<dbReference type="Pfam" id="PF00069">
    <property type="entry name" value="Pkinase"/>
    <property type="match status" value="1"/>
</dbReference>
<dbReference type="GO" id="GO:0007165">
    <property type="term" value="P:signal transduction"/>
    <property type="evidence" value="ECO:0000318"/>
    <property type="project" value="GO_Central"/>
</dbReference>
<dbReference type="InterPro" id="IPR000719">
    <property type="entry name" value="Prot_kinase_dom"/>
</dbReference>
<dbReference type="Gramene" id="Pp3c11_21070V3.2">
    <property type="protein sequence ID" value="Pp3c11_21070V3.2"/>
    <property type="gene ID" value="Pp3c11_21070"/>
</dbReference>
<dbReference type="PANTHER" id="PTHR44329">
    <property type="entry name" value="SERINE/THREONINE-PROTEIN KINASE TNNI3K-RELATED"/>
    <property type="match status" value="1"/>
</dbReference>
<dbReference type="AlphaFoldDB" id="A0A7I4F0F1"/>
<dbReference type="InterPro" id="IPR051681">
    <property type="entry name" value="Ser/Thr_Kinases-Pseudokinases"/>
</dbReference>
<sequence length="282" mass="32738">MEDIILVLFDVSTCEEVKHDGEELFKRLDHKSKDIRFKDCELANYLSKRLMNLYLKLGRIINEGAFEKVYKSKWFGLATATKIMDASWNDMFIKEVDILASTSHPNFIKYYYATKSDANENGHSSTMNNSRIKVYVVMELMQTSLYNILEAKRAMPYYFFIDVIYQIARRMCYLHDMQIIHGDLKSDSILLNVIDDGKSSHGFHYAVVKLIDFGCSKINVSRNPKIKENKYIYGILRYIAQEILKSTMESTKMCAFEADVYSFAMTYFKILSGEDPFNGINS</sequence>
<protein>
    <recommendedName>
        <fullName evidence="1">Protein kinase domain-containing protein</fullName>
    </recommendedName>
</protein>
<name>A0A7I4F0F1_PHYPA</name>
<keyword evidence="3" id="KW-1185">Reference proteome</keyword>
<evidence type="ECO:0000259" key="1">
    <source>
        <dbReference type="PROSITE" id="PS50011"/>
    </source>
</evidence>
<dbReference type="Gene3D" id="3.30.200.20">
    <property type="entry name" value="Phosphorylase Kinase, domain 1"/>
    <property type="match status" value="1"/>
</dbReference>
<dbReference type="Gene3D" id="1.10.510.10">
    <property type="entry name" value="Transferase(Phosphotransferase) domain 1"/>
    <property type="match status" value="1"/>
</dbReference>
<dbReference type="PANTHER" id="PTHR44329:SF260">
    <property type="entry name" value="PROTEIN KINASE DOMAIN-CONTAINING PROTEIN"/>
    <property type="match status" value="1"/>
</dbReference>
<evidence type="ECO:0000313" key="2">
    <source>
        <dbReference type="EnsemblPlants" id="Pp3c11_21070V3.2"/>
    </source>
</evidence>
<reference evidence="2" key="3">
    <citation type="submission" date="2020-12" db="UniProtKB">
        <authorList>
            <consortium name="EnsemblPlants"/>
        </authorList>
    </citation>
    <scope>IDENTIFICATION</scope>
</reference>
<dbReference type="EnsemblPlants" id="Pp3c11_21070V3.2">
    <property type="protein sequence ID" value="Pp3c11_21070V3.2"/>
    <property type="gene ID" value="Pp3c11_21070"/>
</dbReference>
<dbReference type="InParanoid" id="A0A7I4F0F1"/>